<feature type="transmembrane region" description="Helical" evidence="1">
    <location>
        <begin position="216"/>
        <end position="237"/>
    </location>
</feature>
<keyword evidence="1" id="KW-0472">Membrane</keyword>
<dbReference type="OrthoDB" id="5659946at2"/>
<evidence type="ECO:0008006" key="4">
    <source>
        <dbReference type="Google" id="ProtNLM"/>
    </source>
</evidence>
<organism evidence="2 3">
    <name type="scientific">Tamilnaduibacter salinus</name>
    <dbReference type="NCBI Taxonomy" id="1484056"/>
    <lineage>
        <taxon>Bacteria</taxon>
        <taxon>Pseudomonadati</taxon>
        <taxon>Pseudomonadota</taxon>
        <taxon>Gammaproteobacteria</taxon>
        <taxon>Pseudomonadales</taxon>
        <taxon>Marinobacteraceae</taxon>
        <taxon>Tamilnaduibacter</taxon>
    </lineage>
</organism>
<evidence type="ECO:0000256" key="1">
    <source>
        <dbReference type="SAM" id="Phobius"/>
    </source>
</evidence>
<feature type="transmembrane region" description="Helical" evidence="1">
    <location>
        <begin position="17"/>
        <end position="41"/>
    </location>
</feature>
<keyword evidence="1" id="KW-0812">Transmembrane</keyword>
<dbReference type="AlphaFoldDB" id="A0A2U1D0H0"/>
<reference evidence="2 3" key="1">
    <citation type="submission" date="2018-04" db="EMBL/GenBank/DDBJ databases">
        <title>Genomic Encyclopedia of Type Strains, Phase IV (KMG-IV): sequencing the most valuable type-strain genomes for metagenomic binning, comparative biology and taxonomic classification.</title>
        <authorList>
            <person name="Goeker M."/>
        </authorList>
    </citation>
    <scope>NUCLEOTIDE SEQUENCE [LARGE SCALE GENOMIC DNA]</scope>
    <source>
        <strain evidence="2 3">DSM 28688</strain>
    </source>
</reference>
<protein>
    <recommendedName>
        <fullName evidence="4">DUF2232 domain-containing protein</fullName>
    </recommendedName>
</protein>
<sequence>MLALARFAMRGPLQASLVAAIATALPLLFWIGAAVVALVILRLGVTQGLNIGLWALLPALGWGWVAQDPTAVTVLLQSAIMAMVLRASRTWEAALVTGSGLAILTGLALPALYPELIGQLAKAGVGYIEQYNPEMATELGNELDSLVREVMNASMAGTYLLVSVGVLMLARSWQAGLFNPGGFQKEFHAFRLSRPVAGLCGLAVLGGPFLGLAPLMVSWAGALPLIMAGLGLIHGIVSRRQLGVHWLVLFYVLLVLLSPSLMLLLLVIAFVDSWLDFRRRIKPREPAE</sequence>
<name>A0A2U1D0H0_9GAMM</name>
<feature type="transmembrane region" description="Helical" evidence="1">
    <location>
        <begin position="48"/>
        <end position="65"/>
    </location>
</feature>
<evidence type="ECO:0000313" key="3">
    <source>
        <dbReference type="Proteomes" id="UP000245887"/>
    </source>
</evidence>
<dbReference type="EMBL" id="QEKQ01000001">
    <property type="protein sequence ID" value="PVY78883.1"/>
    <property type="molecule type" value="Genomic_DNA"/>
</dbReference>
<proteinExistence type="predicted"/>
<keyword evidence="1" id="KW-1133">Transmembrane helix</keyword>
<accession>A0A2U1D0H0</accession>
<gene>
    <name evidence="2" type="ORF">C8D92_10187</name>
</gene>
<feature type="transmembrane region" description="Helical" evidence="1">
    <location>
        <begin position="150"/>
        <end position="170"/>
    </location>
</feature>
<feature type="transmembrane region" description="Helical" evidence="1">
    <location>
        <begin position="191"/>
        <end position="210"/>
    </location>
</feature>
<feature type="transmembrane region" description="Helical" evidence="1">
    <location>
        <begin position="94"/>
        <end position="113"/>
    </location>
</feature>
<feature type="transmembrane region" description="Helical" evidence="1">
    <location>
        <begin position="249"/>
        <end position="271"/>
    </location>
</feature>
<dbReference type="Proteomes" id="UP000245887">
    <property type="component" value="Unassembled WGS sequence"/>
</dbReference>
<evidence type="ECO:0000313" key="2">
    <source>
        <dbReference type="EMBL" id="PVY78883.1"/>
    </source>
</evidence>
<dbReference type="RefSeq" id="WP_116918140.1">
    <property type="nucleotide sequence ID" value="NZ_QEKQ01000001.1"/>
</dbReference>
<comment type="caution">
    <text evidence="2">The sequence shown here is derived from an EMBL/GenBank/DDBJ whole genome shotgun (WGS) entry which is preliminary data.</text>
</comment>